<keyword evidence="3" id="KW-1185">Reference proteome</keyword>
<dbReference type="AlphaFoldDB" id="A0A8J4M122"/>
<dbReference type="EMBL" id="BOVK01000003">
    <property type="protein sequence ID" value="GIQ67402.1"/>
    <property type="molecule type" value="Genomic_DNA"/>
</dbReference>
<accession>A0A8J4M122</accession>
<organism evidence="2 3">
    <name type="scientific">Xylanibacillus composti</name>
    <dbReference type="NCBI Taxonomy" id="1572762"/>
    <lineage>
        <taxon>Bacteria</taxon>
        <taxon>Bacillati</taxon>
        <taxon>Bacillota</taxon>
        <taxon>Bacilli</taxon>
        <taxon>Bacillales</taxon>
        <taxon>Paenibacillaceae</taxon>
        <taxon>Xylanibacillus</taxon>
    </lineage>
</organism>
<gene>
    <name evidence="2" type="ORF">XYCOK13_02260</name>
</gene>
<reference evidence="2" key="1">
    <citation type="submission" date="2021-04" db="EMBL/GenBank/DDBJ databases">
        <title>Draft genome sequence of Xylanibacillus composti strain K13.</title>
        <authorList>
            <person name="Uke A."/>
            <person name="Chhe C."/>
            <person name="Baramee S."/>
            <person name="Kosugi A."/>
        </authorList>
    </citation>
    <scope>NUCLEOTIDE SEQUENCE</scope>
    <source>
        <strain evidence="2">K13</strain>
    </source>
</reference>
<sequence length="233" mass="27343">MLNDPHYIKSLIRLTEQMNRELRSQAIIMGTMSNPFIESARRWAIELQPVVESFRQIQENAMKVFDMTIRENSILQVSQELVAKLSIQDRMDTFVPLSLYENIENFIHIAIDLFPDEELIDDINEQTTHVESKPTDVKPRMTWDTVKWLIGIFMSALLALYIQEQATEQTERHHQEKMAELRAQTKILEMDLERRQMFEESFAEFLQSISDHLSNMDEEDDPESPDKAPDSPQ</sequence>
<dbReference type="RefSeq" id="WP_213409997.1">
    <property type="nucleotide sequence ID" value="NZ_BOVK01000003.1"/>
</dbReference>
<evidence type="ECO:0000313" key="3">
    <source>
        <dbReference type="Proteomes" id="UP000677918"/>
    </source>
</evidence>
<feature type="region of interest" description="Disordered" evidence="1">
    <location>
        <begin position="209"/>
        <end position="233"/>
    </location>
</feature>
<evidence type="ECO:0000256" key="1">
    <source>
        <dbReference type="SAM" id="MobiDB-lite"/>
    </source>
</evidence>
<dbReference type="Proteomes" id="UP000677918">
    <property type="component" value="Unassembled WGS sequence"/>
</dbReference>
<feature type="compositionally biased region" description="Basic and acidic residues" evidence="1">
    <location>
        <begin position="224"/>
        <end position="233"/>
    </location>
</feature>
<name>A0A8J4M122_9BACL</name>
<protein>
    <submittedName>
        <fullName evidence="2">Uncharacterized protein</fullName>
    </submittedName>
</protein>
<comment type="caution">
    <text evidence="2">The sequence shown here is derived from an EMBL/GenBank/DDBJ whole genome shotgun (WGS) entry which is preliminary data.</text>
</comment>
<evidence type="ECO:0000313" key="2">
    <source>
        <dbReference type="EMBL" id="GIQ67402.1"/>
    </source>
</evidence>
<proteinExistence type="predicted"/>